<dbReference type="EMBL" id="CM056812">
    <property type="protein sequence ID" value="KAJ8618249.1"/>
    <property type="molecule type" value="Genomic_DNA"/>
</dbReference>
<accession>A0ACC2KAT4</accession>
<comment type="caution">
    <text evidence="1">The sequence shown here is derived from an EMBL/GenBank/DDBJ whole genome shotgun (WGS) entry which is preliminary data.</text>
</comment>
<organism evidence="1 2">
    <name type="scientific">Persea americana</name>
    <name type="common">Avocado</name>
    <dbReference type="NCBI Taxonomy" id="3435"/>
    <lineage>
        <taxon>Eukaryota</taxon>
        <taxon>Viridiplantae</taxon>
        <taxon>Streptophyta</taxon>
        <taxon>Embryophyta</taxon>
        <taxon>Tracheophyta</taxon>
        <taxon>Spermatophyta</taxon>
        <taxon>Magnoliopsida</taxon>
        <taxon>Magnoliidae</taxon>
        <taxon>Laurales</taxon>
        <taxon>Lauraceae</taxon>
        <taxon>Persea</taxon>
    </lineage>
</organism>
<reference evidence="1 2" key="1">
    <citation type="journal article" date="2022" name="Hortic Res">
        <title>A haplotype resolved chromosomal level avocado genome allows analysis of novel avocado genes.</title>
        <authorList>
            <person name="Nath O."/>
            <person name="Fletcher S.J."/>
            <person name="Hayward A."/>
            <person name="Shaw L.M."/>
            <person name="Masouleh A.K."/>
            <person name="Furtado A."/>
            <person name="Henry R.J."/>
            <person name="Mitter N."/>
        </authorList>
    </citation>
    <scope>NUCLEOTIDE SEQUENCE [LARGE SCALE GENOMIC DNA]</scope>
    <source>
        <strain evidence="2">cv. Hass</strain>
    </source>
</reference>
<dbReference type="Proteomes" id="UP001234297">
    <property type="component" value="Chromosome 4"/>
</dbReference>
<protein>
    <submittedName>
        <fullName evidence="1">Uncharacterized protein</fullName>
    </submittedName>
</protein>
<keyword evidence="2" id="KW-1185">Reference proteome</keyword>
<evidence type="ECO:0000313" key="2">
    <source>
        <dbReference type="Proteomes" id="UP001234297"/>
    </source>
</evidence>
<sequence>MAFFLPFRFDGGELKGREKAYERERGGFEAGIRNEGEKDLRVWKARKIDFSSVTRFMKDDSPSLFNARENNPVPLFTCAVISFLLLPSLQVKTHEGLAVELDCESSVDKEE</sequence>
<proteinExistence type="predicted"/>
<evidence type="ECO:0000313" key="1">
    <source>
        <dbReference type="EMBL" id="KAJ8618249.1"/>
    </source>
</evidence>
<gene>
    <name evidence="1" type="ORF">MRB53_014435</name>
</gene>
<name>A0ACC2KAT4_PERAE</name>